<dbReference type="GO" id="GO:0004808">
    <property type="term" value="F:tRNA (5-methylaminomethyl-2-thiouridylate)(34)-methyltransferase activity"/>
    <property type="evidence" value="ECO:0007669"/>
    <property type="project" value="UniProtKB-EC"/>
</dbReference>
<evidence type="ECO:0000256" key="1">
    <source>
        <dbReference type="ARBA" id="ARBA00022555"/>
    </source>
</evidence>
<dbReference type="EC" id="2.1.1.61" evidence="10"/>
<feature type="domain" description="tRNA-specific 2-thiouridylase MnmA-like central" evidence="9">
    <location>
        <begin position="247"/>
        <end position="304"/>
    </location>
</feature>
<keyword evidence="5" id="KW-0067">ATP-binding</keyword>
<dbReference type="NCBIfam" id="TIGR00420">
    <property type="entry name" value="trmU"/>
    <property type="match status" value="1"/>
</dbReference>
<keyword evidence="1" id="KW-0820">tRNA-binding</keyword>
<dbReference type="SUPFAM" id="SSF52402">
    <property type="entry name" value="Adenine nucleotide alpha hydrolases-like"/>
    <property type="match status" value="1"/>
</dbReference>
<evidence type="ECO:0000256" key="5">
    <source>
        <dbReference type="ARBA" id="ARBA00022840"/>
    </source>
</evidence>
<dbReference type="InterPro" id="IPR046884">
    <property type="entry name" value="MnmA-like_central"/>
</dbReference>
<comment type="caution">
    <text evidence="10">The sequence shown here is derived from an EMBL/GenBank/DDBJ whole genome shotgun (WGS) entry which is preliminary data.</text>
</comment>
<dbReference type="InterPro" id="IPR004506">
    <property type="entry name" value="MnmA-like"/>
</dbReference>
<keyword evidence="7" id="KW-1015">Disulfide bond</keyword>
<proteinExistence type="inferred from homology"/>
<dbReference type="Gene3D" id="2.40.30.10">
    <property type="entry name" value="Translation factors"/>
    <property type="match status" value="1"/>
</dbReference>
<evidence type="ECO:0000256" key="6">
    <source>
        <dbReference type="ARBA" id="ARBA00022884"/>
    </source>
</evidence>
<protein>
    <submittedName>
        <fullName evidence="10">tRNA (5-methylaminomethyl-2-thiouridylate) methyltransferase</fullName>
        <ecNumber evidence="10">2.1.1.61</ecNumber>
    </submittedName>
</protein>
<dbReference type="GO" id="GO:0032259">
    <property type="term" value="P:methylation"/>
    <property type="evidence" value="ECO:0007669"/>
    <property type="project" value="UniProtKB-KW"/>
</dbReference>
<dbReference type="NCBIfam" id="NF001138">
    <property type="entry name" value="PRK00143.1"/>
    <property type="match status" value="1"/>
</dbReference>
<gene>
    <name evidence="10" type="primary">trmU</name>
    <name evidence="10" type="ORF">CARN6_1795</name>
</gene>
<evidence type="ECO:0000256" key="2">
    <source>
        <dbReference type="ARBA" id="ARBA00022679"/>
    </source>
</evidence>
<organism evidence="10">
    <name type="scientific">mine drainage metagenome</name>
    <dbReference type="NCBI Taxonomy" id="410659"/>
    <lineage>
        <taxon>unclassified sequences</taxon>
        <taxon>metagenomes</taxon>
        <taxon>ecological metagenomes</taxon>
    </lineage>
</organism>
<dbReference type="Pfam" id="PF03054">
    <property type="entry name" value="tRNA_Me_trans"/>
    <property type="match status" value="1"/>
</dbReference>
<feature type="domain" description="tRNA-specific 2-thiouridylase MnmA-like C-terminal" evidence="8">
    <location>
        <begin position="313"/>
        <end position="391"/>
    </location>
</feature>
<evidence type="ECO:0000259" key="9">
    <source>
        <dbReference type="Pfam" id="PF20259"/>
    </source>
</evidence>
<dbReference type="Gene3D" id="3.40.50.620">
    <property type="entry name" value="HUPs"/>
    <property type="match status" value="1"/>
</dbReference>
<sequence>MSSQFATSTLPNPASPRATVTRETVAVAMSGGVDSSTVAAMLRAQGADVIGLTLQLWDQNRLAGKPGVPTRSTGRCCSLDDVYDARRVAESLDIPYYVVNQQERFERDVVRPFVDDYLAGRTPIPCSLCNNHLKFDQLLLTARQIGATRIATGHYARNEYDPARNRWILKRPADLAKDQTWFLFGLTQDQLAHTLFPLGDLTKPEVRQIARESHLALADKPDSQEICFIPGGDYKQFIANYLEEQGEALPDSAGELVSIAGASVGHHHGIHNFTVGQRKGLGVFAPNPLYVLQIDAASRRVTVGPETELNRPSLLVHRLNWIAIPGLEPGSRALLRAQVRIRHSQQPTPATLEAAGEDRVRVTFDEPQRAVTPGHSAVFYDNDEVLGGGWILPPEPQSAS</sequence>
<dbReference type="GO" id="GO:0005524">
    <property type="term" value="F:ATP binding"/>
    <property type="evidence" value="ECO:0007669"/>
    <property type="project" value="UniProtKB-KW"/>
</dbReference>
<dbReference type="InterPro" id="IPR023382">
    <property type="entry name" value="MnmA-like_central_sf"/>
</dbReference>
<name>E6QM67_9ZZZZ</name>
<evidence type="ECO:0000259" key="8">
    <source>
        <dbReference type="Pfam" id="PF20258"/>
    </source>
</evidence>
<dbReference type="FunFam" id="3.40.50.620:FF:000115">
    <property type="entry name" value="tRNA-specific 2-thiouridylase MnmA"/>
    <property type="match status" value="1"/>
</dbReference>
<evidence type="ECO:0000256" key="3">
    <source>
        <dbReference type="ARBA" id="ARBA00022694"/>
    </source>
</evidence>
<dbReference type="CDD" id="cd01998">
    <property type="entry name" value="MnmA_TRMU-like"/>
    <property type="match status" value="1"/>
</dbReference>
<dbReference type="InterPro" id="IPR014729">
    <property type="entry name" value="Rossmann-like_a/b/a_fold"/>
</dbReference>
<keyword evidence="4" id="KW-0547">Nucleotide-binding</keyword>
<dbReference type="GO" id="GO:0002143">
    <property type="term" value="P:tRNA wobble position uridine thiolation"/>
    <property type="evidence" value="ECO:0007669"/>
    <property type="project" value="TreeGrafter"/>
</dbReference>
<evidence type="ECO:0000313" key="10">
    <source>
        <dbReference type="EMBL" id="CBI08338.1"/>
    </source>
</evidence>
<dbReference type="PANTHER" id="PTHR11933:SF5">
    <property type="entry name" value="MITOCHONDRIAL TRNA-SPECIFIC 2-THIOURIDYLASE 1"/>
    <property type="match status" value="1"/>
</dbReference>
<dbReference type="GO" id="GO:0016783">
    <property type="term" value="F:sulfurtransferase activity"/>
    <property type="evidence" value="ECO:0007669"/>
    <property type="project" value="InterPro"/>
</dbReference>
<dbReference type="Pfam" id="PF20258">
    <property type="entry name" value="tRNA_Me_trans_C"/>
    <property type="match status" value="1"/>
</dbReference>
<dbReference type="HAMAP" id="MF_00144">
    <property type="entry name" value="tRNA_thiouridyl_MnmA"/>
    <property type="match status" value="1"/>
</dbReference>
<dbReference type="AlphaFoldDB" id="E6QM67"/>
<reference evidence="10" key="1">
    <citation type="submission" date="2009-10" db="EMBL/GenBank/DDBJ databases">
        <title>Diversity of trophic interactions inside an arsenic-rich microbial ecosystem.</title>
        <authorList>
            <person name="Bertin P.N."/>
            <person name="Heinrich-Salmeron A."/>
            <person name="Pelletier E."/>
            <person name="Goulhen-Chollet F."/>
            <person name="Arsene-Ploetze F."/>
            <person name="Gallien S."/>
            <person name="Calteau A."/>
            <person name="Vallenet D."/>
            <person name="Casiot C."/>
            <person name="Chane-Woon-Ming B."/>
            <person name="Giloteaux L."/>
            <person name="Barakat M."/>
            <person name="Bonnefoy V."/>
            <person name="Bruneel O."/>
            <person name="Chandler M."/>
            <person name="Cleiss J."/>
            <person name="Duran R."/>
            <person name="Elbaz-Poulichet F."/>
            <person name="Fonknechten N."/>
            <person name="Lauga B."/>
            <person name="Mornico D."/>
            <person name="Ortet P."/>
            <person name="Schaeffer C."/>
            <person name="Siguier P."/>
            <person name="Alexander Thil Smith A."/>
            <person name="Van Dorsselaer A."/>
            <person name="Weissenbach J."/>
            <person name="Medigue C."/>
            <person name="Le Paslier D."/>
        </authorList>
    </citation>
    <scope>NUCLEOTIDE SEQUENCE</scope>
</reference>
<keyword evidence="10" id="KW-0489">Methyltransferase</keyword>
<keyword evidence="2 10" id="KW-0808">Transferase</keyword>
<dbReference type="InterPro" id="IPR046885">
    <property type="entry name" value="MnmA-like_C"/>
</dbReference>
<dbReference type="GO" id="GO:0000049">
    <property type="term" value="F:tRNA binding"/>
    <property type="evidence" value="ECO:0007669"/>
    <property type="project" value="UniProtKB-KW"/>
</dbReference>
<dbReference type="Pfam" id="PF20259">
    <property type="entry name" value="tRNA_Me_trans_M"/>
    <property type="match status" value="1"/>
</dbReference>
<dbReference type="Gene3D" id="2.30.30.280">
    <property type="entry name" value="Adenine nucleotide alpha hydrolases-like domains"/>
    <property type="match status" value="1"/>
</dbReference>
<accession>E6QM67</accession>
<evidence type="ECO:0000256" key="4">
    <source>
        <dbReference type="ARBA" id="ARBA00022741"/>
    </source>
</evidence>
<keyword evidence="6" id="KW-0694">RNA-binding</keyword>
<evidence type="ECO:0000256" key="7">
    <source>
        <dbReference type="ARBA" id="ARBA00023157"/>
    </source>
</evidence>
<dbReference type="PANTHER" id="PTHR11933">
    <property type="entry name" value="TRNA 5-METHYLAMINOMETHYL-2-THIOURIDYLATE -METHYLTRANSFERASE"/>
    <property type="match status" value="1"/>
</dbReference>
<dbReference type="EMBL" id="CABQ01000207">
    <property type="protein sequence ID" value="CBI08338.1"/>
    <property type="molecule type" value="Genomic_DNA"/>
</dbReference>
<keyword evidence="3" id="KW-0819">tRNA processing</keyword>